<organism evidence="1 2">
    <name type="scientific">Liparis tanakae</name>
    <name type="common">Tanaka's snailfish</name>
    <dbReference type="NCBI Taxonomy" id="230148"/>
    <lineage>
        <taxon>Eukaryota</taxon>
        <taxon>Metazoa</taxon>
        <taxon>Chordata</taxon>
        <taxon>Craniata</taxon>
        <taxon>Vertebrata</taxon>
        <taxon>Euteleostomi</taxon>
        <taxon>Actinopterygii</taxon>
        <taxon>Neopterygii</taxon>
        <taxon>Teleostei</taxon>
        <taxon>Neoteleostei</taxon>
        <taxon>Acanthomorphata</taxon>
        <taxon>Eupercaria</taxon>
        <taxon>Perciformes</taxon>
        <taxon>Cottioidei</taxon>
        <taxon>Cottales</taxon>
        <taxon>Liparidae</taxon>
        <taxon>Liparis</taxon>
    </lineage>
</organism>
<name>A0A4Z2HMR7_9TELE</name>
<accession>A0A4Z2HMR7</accession>
<reference evidence="1 2" key="1">
    <citation type="submission" date="2019-03" db="EMBL/GenBank/DDBJ databases">
        <title>First draft genome of Liparis tanakae, snailfish: a comprehensive survey of snailfish specific genes.</title>
        <authorList>
            <person name="Kim W."/>
            <person name="Song I."/>
            <person name="Jeong J.-H."/>
            <person name="Kim D."/>
            <person name="Kim S."/>
            <person name="Ryu S."/>
            <person name="Song J.Y."/>
            <person name="Lee S.K."/>
        </authorList>
    </citation>
    <scope>NUCLEOTIDE SEQUENCE [LARGE SCALE GENOMIC DNA]</scope>
    <source>
        <tissue evidence="1">Muscle</tissue>
    </source>
</reference>
<evidence type="ECO:0000313" key="1">
    <source>
        <dbReference type="EMBL" id="TNN66273.1"/>
    </source>
</evidence>
<comment type="caution">
    <text evidence="1">The sequence shown here is derived from an EMBL/GenBank/DDBJ whole genome shotgun (WGS) entry which is preliminary data.</text>
</comment>
<protein>
    <submittedName>
        <fullName evidence="1">Uncharacterized protein</fullName>
    </submittedName>
</protein>
<evidence type="ECO:0000313" key="2">
    <source>
        <dbReference type="Proteomes" id="UP000314294"/>
    </source>
</evidence>
<sequence length="103" mass="11176">MSSNQLGFSCPPTTSYITGRVCAMKSRRDASARLRGKAVLVLGGSREASEAAMSAASDSDSRGTFCSTQLLQNLLFTEMSRRSGLEADSFLSERKRCRAEEDL</sequence>
<dbReference type="EMBL" id="SRLO01000222">
    <property type="protein sequence ID" value="TNN66273.1"/>
    <property type="molecule type" value="Genomic_DNA"/>
</dbReference>
<proteinExistence type="predicted"/>
<gene>
    <name evidence="1" type="ORF">EYF80_023507</name>
</gene>
<keyword evidence="2" id="KW-1185">Reference proteome</keyword>
<dbReference type="Proteomes" id="UP000314294">
    <property type="component" value="Unassembled WGS sequence"/>
</dbReference>
<dbReference type="AlphaFoldDB" id="A0A4Z2HMR7"/>